<dbReference type="GO" id="GO:0009279">
    <property type="term" value="C:cell outer membrane"/>
    <property type="evidence" value="ECO:0007669"/>
    <property type="project" value="UniProtKB-SubCell"/>
</dbReference>
<keyword evidence="2 8" id="KW-1134">Transmembrane beta strand</keyword>
<proteinExistence type="inferred from homology"/>
<feature type="signal peptide" evidence="8">
    <location>
        <begin position="1"/>
        <end position="21"/>
    </location>
</feature>
<dbReference type="AlphaFoldDB" id="A0AB35WTQ1"/>
<evidence type="ECO:0000256" key="7">
    <source>
        <dbReference type="ARBA" id="ARBA00023288"/>
    </source>
</evidence>
<evidence type="ECO:0000256" key="1">
    <source>
        <dbReference type="ARBA" id="ARBA00007613"/>
    </source>
</evidence>
<gene>
    <name evidence="9" type="ORF">V0R53_14335</name>
</gene>
<evidence type="ECO:0000256" key="5">
    <source>
        <dbReference type="ARBA" id="ARBA00023139"/>
    </source>
</evidence>
<comment type="subcellular location">
    <subcellularLocation>
        <location evidence="8">Cell outer membrane</location>
        <topology evidence="8">Lipid-anchor</topology>
    </subcellularLocation>
</comment>
<evidence type="ECO:0000313" key="9">
    <source>
        <dbReference type="EMBL" id="MEE1867570.1"/>
    </source>
</evidence>
<keyword evidence="7 8" id="KW-0449">Lipoprotein</keyword>
<keyword evidence="6" id="KW-0998">Cell outer membrane</keyword>
<dbReference type="Proteomes" id="UP001307839">
    <property type="component" value="Unassembled WGS sequence"/>
</dbReference>
<keyword evidence="10" id="KW-1185">Reference proteome</keyword>
<organism evidence="9 10">
    <name type="scientific">Pseudomonas auratipiscis</name>
    <dbReference type="NCBI Taxonomy" id="3115853"/>
    <lineage>
        <taxon>Bacteria</taxon>
        <taxon>Pseudomonadati</taxon>
        <taxon>Pseudomonadota</taxon>
        <taxon>Gammaproteobacteria</taxon>
        <taxon>Pseudomonadales</taxon>
        <taxon>Pseudomonadaceae</taxon>
        <taxon>Pseudomonas</taxon>
    </lineage>
</organism>
<feature type="chain" id="PRO_5044046339" evidence="8">
    <location>
        <begin position="22"/>
        <end position="479"/>
    </location>
</feature>
<protein>
    <submittedName>
        <fullName evidence="9">TolC family protein</fullName>
    </submittedName>
</protein>
<sequence length="479" mass="52937">MNNLKRYPVLLSALLSLAACSVGPEGKAPQVAPIEYVSPQVREFANTAIQPDAAWWTFFDDAQLEQLIATAVAHNRDVRQARASLLLARANFDEQALQRLPVVTSELTYQRSIEQREAPDTRPQRSLSESWRAGLDVQWELDLFGRLDHLSSAAQSRVEASQADVEQVQLSIAAEVAQTYFAAQGLRQQLLLANDEVRSWGETVRMVEAQMLLGSGLPEDRESAQSKLLLAQAAIAPLQGRLQRNLYRLQVLSGQRPGSAPVPLEDAPPLPLARQMPLGDPNALILNRPDVIRAQRLLAARVEEVGAATADFYPRLSLGGFIGFFALRNADVGSASRAFELTPGVTWPAFDLGSVRARLRAAQALSEAETERFEQVLLLAIEEVEGAIVQLTEHQRHLQTLVRSARHAEVSFDIASRRYDSGSGSYQAVLESQRELLRMRQDISQAETASYRNVVDLYKALAWRTPATSTQLQQAMASQ</sequence>
<dbReference type="Pfam" id="PF02321">
    <property type="entry name" value="OEP"/>
    <property type="match status" value="2"/>
</dbReference>
<dbReference type="EMBL" id="JAZDQP010000009">
    <property type="protein sequence ID" value="MEE1867570.1"/>
    <property type="molecule type" value="Genomic_DNA"/>
</dbReference>
<evidence type="ECO:0000256" key="4">
    <source>
        <dbReference type="ARBA" id="ARBA00023136"/>
    </source>
</evidence>
<keyword evidence="3 8" id="KW-0812">Transmembrane</keyword>
<dbReference type="Gene3D" id="2.20.200.10">
    <property type="entry name" value="Outer membrane efflux proteins (OEP)"/>
    <property type="match status" value="1"/>
</dbReference>
<evidence type="ECO:0000256" key="6">
    <source>
        <dbReference type="ARBA" id="ARBA00023237"/>
    </source>
</evidence>
<dbReference type="InterPro" id="IPR010131">
    <property type="entry name" value="MdtP/NodT-like"/>
</dbReference>
<reference evidence="9 10" key="1">
    <citation type="submission" date="2024-01" db="EMBL/GenBank/DDBJ databases">
        <title>Unpublished Manusciprt.</title>
        <authorList>
            <person name="Duman M."/>
            <person name="Valdes E.G."/>
            <person name="Ajmi N."/>
            <person name="Altun S."/>
            <person name="Saticioglu I.B."/>
        </authorList>
    </citation>
    <scope>NUCLEOTIDE SEQUENCE [LARGE SCALE GENOMIC DNA]</scope>
    <source>
        <strain evidence="9 10">120P</strain>
    </source>
</reference>
<keyword evidence="4 8" id="KW-0472">Membrane</keyword>
<comment type="similarity">
    <text evidence="1 8">Belongs to the outer membrane factor (OMF) (TC 1.B.17) family.</text>
</comment>
<dbReference type="SUPFAM" id="SSF56954">
    <property type="entry name" value="Outer membrane efflux proteins (OEP)"/>
    <property type="match status" value="1"/>
</dbReference>
<evidence type="ECO:0000256" key="3">
    <source>
        <dbReference type="ARBA" id="ARBA00022692"/>
    </source>
</evidence>
<accession>A0AB35WTQ1</accession>
<dbReference type="InterPro" id="IPR003423">
    <property type="entry name" value="OMP_efflux"/>
</dbReference>
<name>A0AB35WTQ1_9PSED</name>
<dbReference type="NCBIfam" id="TIGR01845">
    <property type="entry name" value="outer_NodT"/>
    <property type="match status" value="1"/>
</dbReference>
<evidence type="ECO:0000256" key="2">
    <source>
        <dbReference type="ARBA" id="ARBA00022452"/>
    </source>
</evidence>
<keyword evidence="5 8" id="KW-0564">Palmitate</keyword>
<evidence type="ECO:0000313" key="10">
    <source>
        <dbReference type="Proteomes" id="UP001307839"/>
    </source>
</evidence>
<dbReference type="RefSeq" id="WP_330079851.1">
    <property type="nucleotide sequence ID" value="NZ_JAZDCU010000008.1"/>
</dbReference>
<evidence type="ECO:0000256" key="8">
    <source>
        <dbReference type="RuleBase" id="RU362097"/>
    </source>
</evidence>
<dbReference type="Gene3D" id="1.20.1600.10">
    <property type="entry name" value="Outer membrane efflux proteins (OEP)"/>
    <property type="match status" value="1"/>
</dbReference>
<keyword evidence="8" id="KW-0732">Signal</keyword>
<comment type="caution">
    <text evidence="9">The sequence shown here is derived from an EMBL/GenBank/DDBJ whole genome shotgun (WGS) entry which is preliminary data.</text>
</comment>
<dbReference type="GO" id="GO:0015562">
    <property type="term" value="F:efflux transmembrane transporter activity"/>
    <property type="evidence" value="ECO:0007669"/>
    <property type="project" value="InterPro"/>
</dbReference>
<dbReference type="PROSITE" id="PS51257">
    <property type="entry name" value="PROKAR_LIPOPROTEIN"/>
    <property type="match status" value="1"/>
</dbReference>
<dbReference type="PANTHER" id="PTHR30203">
    <property type="entry name" value="OUTER MEMBRANE CATION EFFLUX PROTEIN"/>
    <property type="match status" value="1"/>
</dbReference>
<dbReference type="PANTHER" id="PTHR30203:SF25">
    <property type="entry name" value="OUTER MEMBRANE PROTEIN-RELATED"/>
    <property type="match status" value="1"/>
</dbReference>